<accession>F0SGI5</accession>
<evidence type="ECO:0000256" key="1">
    <source>
        <dbReference type="SAM" id="MobiDB-lite"/>
    </source>
</evidence>
<feature type="compositionally biased region" description="Polar residues" evidence="1">
    <location>
        <begin position="452"/>
        <end position="478"/>
    </location>
</feature>
<name>F0SGI5_RUBBR</name>
<feature type="region of interest" description="Disordered" evidence="1">
    <location>
        <begin position="594"/>
        <end position="622"/>
    </location>
</feature>
<dbReference type="RefSeq" id="WP_013630307.1">
    <property type="nucleotide sequence ID" value="NC_015174.1"/>
</dbReference>
<dbReference type="AlphaFoldDB" id="F0SGI5"/>
<feature type="region of interest" description="Disordered" evidence="1">
    <location>
        <begin position="131"/>
        <end position="165"/>
    </location>
</feature>
<feature type="region of interest" description="Disordered" evidence="1">
    <location>
        <begin position="377"/>
        <end position="508"/>
    </location>
</feature>
<feature type="compositionally biased region" description="Polar residues" evidence="1">
    <location>
        <begin position="380"/>
        <end position="433"/>
    </location>
</feature>
<keyword evidence="3" id="KW-1185">Reference proteome</keyword>
<dbReference type="HOGENOM" id="CLU_439334_0_0_0"/>
<evidence type="ECO:0000313" key="3">
    <source>
        <dbReference type="Proteomes" id="UP000006860"/>
    </source>
</evidence>
<gene>
    <name evidence="2" type="ordered locus">Plabr_4013</name>
</gene>
<organism evidence="2 3">
    <name type="scientific">Rubinisphaera brasiliensis (strain ATCC 49424 / DSM 5305 / JCM 21570 / IAM 15109 / NBRC 103401 / IFAM 1448)</name>
    <name type="common">Planctomyces brasiliensis</name>
    <dbReference type="NCBI Taxonomy" id="756272"/>
    <lineage>
        <taxon>Bacteria</taxon>
        <taxon>Pseudomonadati</taxon>
        <taxon>Planctomycetota</taxon>
        <taxon>Planctomycetia</taxon>
        <taxon>Planctomycetales</taxon>
        <taxon>Planctomycetaceae</taxon>
        <taxon>Rubinisphaera</taxon>
    </lineage>
</organism>
<protein>
    <submittedName>
        <fullName evidence="2">Uncharacterized protein</fullName>
    </submittedName>
</protein>
<sequence>MRILRHLVAIGIIAGFAYLYVQQQKQPARVELASEQFDPFENWDDVGGAPVFDAAPAFNASSEPAERDGHSDVPQPIPFSVAGSDDVLADLTNWSESVNDDIQSRLDGAHQQATQTLQNTKDKAQSLWNEPGKAIQRSPRQNSGLANSDTKRNSAPTAKPADIARKIPESIRNAVDQFGTETDDVKSHVVRKPAAPGENQTPAKVTAKPLAYREFTLGVGPRATACVIDPSVSRDGLLLSSLFTGLRREWTSDLDRNREQRLVLLVGQPNAAGDSNLEELQNRLKQANASRVVHLVRSDDSRGWLRFTSEQESIDALMSVPGVYRIEADSAIVHQLVGSQNMPAVRIELPRDIGAQEPATVNLVSAALLGNWTNRPDMPYSSQMSQSMKQPASAPEQNSPAKTNSGNAKPTQGQQGNAMTKTQSDKASGSSAGQKADEDQTTSSFFAELYQGKQSPVKNSQSNGKLNNKGEQPQTENVPAPPSQKSPQRIMKNDSPQTPQQSLTTKTEEATNGLLGQAESIWNQFVGEADKATSDVKENVQRQLADVVDKVPPPIDLLPDPASDVLDSNVAEKLQEGIAAEGLAKVKTVDMLPPPPAFTPRPDVTSIDPNAFFKLPPPPPGK</sequence>
<dbReference type="KEGG" id="pbs:Plabr_4013"/>
<evidence type="ECO:0000313" key="2">
    <source>
        <dbReference type="EMBL" id="ADY61590.1"/>
    </source>
</evidence>
<feature type="compositionally biased region" description="Polar residues" evidence="1">
    <location>
        <begin position="138"/>
        <end position="156"/>
    </location>
</feature>
<reference evidence="3" key="1">
    <citation type="submission" date="2011-02" db="EMBL/GenBank/DDBJ databases">
        <title>The complete genome of Planctomyces brasiliensis DSM 5305.</title>
        <authorList>
            <person name="Lucas S."/>
            <person name="Copeland A."/>
            <person name="Lapidus A."/>
            <person name="Bruce D."/>
            <person name="Goodwin L."/>
            <person name="Pitluck S."/>
            <person name="Kyrpides N."/>
            <person name="Mavromatis K."/>
            <person name="Pagani I."/>
            <person name="Ivanova N."/>
            <person name="Ovchinnikova G."/>
            <person name="Lu M."/>
            <person name="Detter J.C."/>
            <person name="Han C."/>
            <person name="Land M."/>
            <person name="Hauser L."/>
            <person name="Markowitz V."/>
            <person name="Cheng J.-F."/>
            <person name="Hugenholtz P."/>
            <person name="Woyke T."/>
            <person name="Wu D."/>
            <person name="Tindall B."/>
            <person name="Pomrenke H.G."/>
            <person name="Brambilla E."/>
            <person name="Klenk H.-P."/>
            <person name="Eisen J.A."/>
        </authorList>
    </citation>
    <scope>NUCLEOTIDE SEQUENCE [LARGE SCALE GENOMIC DNA]</scope>
    <source>
        <strain evidence="3">ATCC 49424 / DSM 5305 / JCM 21570 / NBRC 103401 / IFAM 1448</strain>
    </source>
</reference>
<dbReference type="OrthoDB" id="9869205at2"/>
<dbReference type="EMBL" id="CP002546">
    <property type="protein sequence ID" value="ADY61590.1"/>
    <property type="molecule type" value="Genomic_DNA"/>
</dbReference>
<proteinExistence type="predicted"/>
<feature type="compositionally biased region" description="Polar residues" evidence="1">
    <location>
        <begin position="494"/>
        <end position="505"/>
    </location>
</feature>
<dbReference type="Proteomes" id="UP000006860">
    <property type="component" value="Chromosome"/>
</dbReference>